<evidence type="ECO:0000313" key="3">
    <source>
        <dbReference type="Proteomes" id="UP000554342"/>
    </source>
</evidence>
<dbReference type="Gene3D" id="3.30.420.10">
    <property type="entry name" value="Ribonuclease H-like superfamily/Ribonuclease H"/>
    <property type="match status" value="1"/>
</dbReference>
<keyword evidence="3" id="KW-1185">Reference proteome</keyword>
<dbReference type="AlphaFoldDB" id="A0A840YYM1"/>
<sequence>MRSIVGRQAEGTDVTYIWTAEGWLYVAALMDLFSRRVVGWSMSDAMTAQFVTDALPDRLSHHVSILEMNGESYRLAHSQTRNAAQNPWQNRIPGVGDPRSGYALTALANTRINRPDLLRPLEEFYSAVDS</sequence>
<dbReference type="GO" id="GO:0003676">
    <property type="term" value="F:nucleic acid binding"/>
    <property type="evidence" value="ECO:0007669"/>
    <property type="project" value="InterPro"/>
</dbReference>
<dbReference type="InterPro" id="IPR050900">
    <property type="entry name" value="Transposase_IS3/IS150/IS904"/>
</dbReference>
<dbReference type="SUPFAM" id="SSF53098">
    <property type="entry name" value="Ribonuclease H-like"/>
    <property type="match status" value="1"/>
</dbReference>
<gene>
    <name evidence="2" type="ORF">FHR23_001666</name>
</gene>
<dbReference type="InterPro" id="IPR012337">
    <property type="entry name" value="RNaseH-like_sf"/>
</dbReference>
<dbReference type="Pfam" id="PF00665">
    <property type="entry name" value="rve"/>
    <property type="match status" value="1"/>
</dbReference>
<organism evidence="2 3">
    <name type="scientific">Stakelama sediminis</name>
    <dbReference type="NCBI Taxonomy" id="463200"/>
    <lineage>
        <taxon>Bacteria</taxon>
        <taxon>Pseudomonadati</taxon>
        <taxon>Pseudomonadota</taxon>
        <taxon>Alphaproteobacteria</taxon>
        <taxon>Sphingomonadales</taxon>
        <taxon>Sphingomonadaceae</taxon>
        <taxon>Stakelama</taxon>
    </lineage>
</organism>
<evidence type="ECO:0000313" key="2">
    <source>
        <dbReference type="EMBL" id="MBB5718743.1"/>
    </source>
</evidence>
<dbReference type="Proteomes" id="UP000554342">
    <property type="component" value="Unassembled WGS sequence"/>
</dbReference>
<dbReference type="GO" id="GO:0005524">
    <property type="term" value="F:ATP binding"/>
    <property type="evidence" value="ECO:0007669"/>
    <property type="project" value="InterPro"/>
</dbReference>
<protein>
    <recommendedName>
        <fullName evidence="1">Integrase catalytic domain-containing protein</fullName>
    </recommendedName>
</protein>
<evidence type="ECO:0000259" key="1">
    <source>
        <dbReference type="Pfam" id="PF00665"/>
    </source>
</evidence>
<feature type="domain" description="Integrase catalytic" evidence="1">
    <location>
        <begin position="12"/>
        <end position="55"/>
    </location>
</feature>
<proteinExistence type="predicted"/>
<comment type="caution">
    <text evidence="2">The sequence shown here is derived from an EMBL/GenBank/DDBJ whole genome shotgun (WGS) entry which is preliminary data.</text>
</comment>
<accession>A0A840YYM1</accession>
<dbReference type="EMBL" id="JACIJI010000002">
    <property type="protein sequence ID" value="MBB5718743.1"/>
    <property type="molecule type" value="Genomic_DNA"/>
</dbReference>
<dbReference type="PANTHER" id="PTHR46889">
    <property type="entry name" value="TRANSPOSASE INSF FOR INSERTION SEQUENCE IS3B-RELATED"/>
    <property type="match status" value="1"/>
</dbReference>
<name>A0A840YYM1_9SPHN</name>
<dbReference type="GO" id="GO:0015074">
    <property type="term" value="P:DNA integration"/>
    <property type="evidence" value="ECO:0007669"/>
    <property type="project" value="InterPro"/>
</dbReference>
<reference evidence="2 3" key="1">
    <citation type="submission" date="2020-08" db="EMBL/GenBank/DDBJ databases">
        <title>Genomic Encyclopedia of Type Strains, Phase IV (KMG-IV): sequencing the most valuable type-strain genomes for metagenomic binning, comparative biology and taxonomic classification.</title>
        <authorList>
            <person name="Goeker M."/>
        </authorList>
    </citation>
    <scope>NUCLEOTIDE SEQUENCE [LARGE SCALE GENOMIC DNA]</scope>
    <source>
        <strain evidence="2 3">DSM 27203</strain>
    </source>
</reference>
<dbReference type="PANTHER" id="PTHR46889:SF4">
    <property type="entry name" value="TRANSPOSASE INSO FOR INSERTION SEQUENCE ELEMENT IS911B-RELATED"/>
    <property type="match status" value="1"/>
</dbReference>
<dbReference type="InterPro" id="IPR036397">
    <property type="entry name" value="RNaseH_sf"/>
</dbReference>
<dbReference type="InterPro" id="IPR001584">
    <property type="entry name" value="Integrase_cat-core"/>
</dbReference>